<evidence type="ECO:0000256" key="4">
    <source>
        <dbReference type="ARBA" id="ARBA00038114"/>
    </source>
</evidence>
<dbReference type="PANTHER" id="PTHR13183:SF0">
    <property type="entry name" value="AXONEMAL DYNEIN LIGHT INTERMEDIATE POLYPEPTIDE 1"/>
    <property type="match status" value="1"/>
</dbReference>
<dbReference type="Pfam" id="PF10211">
    <property type="entry name" value="Ax_dynein_light"/>
    <property type="match status" value="1"/>
</dbReference>
<keyword evidence="2 5" id="KW-0175">Coiled coil</keyword>
<evidence type="ECO:0000256" key="3">
    <source>
        <dbReference type="ARBA" id="ARBA00023175"/>
    </source>
</evidence>
<proteinExistence type="inferred from homology"/>
<keyword evidence="3" id="KW-0505">Motor protein</keyword>
<comment type="caution">
    <text evidence="7">The sequence shown here is derived from an EMBL/GenBank/DDBJ whole genome shotgun (WGS) entry which is preliminary data.</text>
</comment>
<dbReference type="PANTHER" id="PTHR13183">
    <property type="entry name" value="AXONEMAL INNER ARM DYNEIN LIGHT CHAIN 28"/>
    <property type="match status" value="1"/>
</dbReference>
<feature type="region of interest" description="Disordered" evidence="6">
    <location>
        <begin position="24"/>
        <end position="49"/>
    </location>
</feature>
<evidence type="ECO:0000256" key="2">
    <source>
        <dbReference type="ARBA" id="ARBA00023054"/>
    </source>
</evidence>
<protein>
    <submittedName>
        <fullName evidence="7">28 kDa inner dynein arm light chain, axonemal</fullName>
    </submittedName>
</protein>
<keyword evidence="1" id="KW-0243">Dynein</keyword>
<reference evidence="7 8" key="1">
    <citation type="submission" date="2024-04" db="EMBL/GenBank/DDBJ databases">
        <title>Tritrichomonas musculus Genome.</title>
        <authorList>
            <person name="Alves-Ferreira E."/>
            <person name="Grigg M."/>
            <person name="Lorenzi H."/>
            <person name="Galac M."/>
        </authorList>
    </citation>
    <scope>NUCLEOTIDE SEQUENCE [LARGE SCALE GENOMIC DNA]</scope>
    <source>
        <strain evidence="7 8">EAF2021</strain>
    </source>
</reference>
<evidence type="ECO:0000313" key="7">
    <source>
        <dbReference type="EMBL" id="KAK8882622.1"/>
    </source>
</evidence>
<feature type="coiled-coil region" evidence="5">
    <location>
        <begin position="169"/>
        <end position="235"/>
    </location>
</feature>
<dbReference type="EMBL" id="JAPFFF010000009">
    <property type="protein sequence ID" value="KAK8882622.1"/>
    <property type="molecule type" value="Genomic_DNA"/>
</dbReference>
<dbReference type="InterPro" id="IPR019347">
    <property type="entry name" value="Axonemal_dynein_light_chain"/>
</dbReference>
<keyword evidence="8" id="KW-1185">Reference proteome</keyword>
<evidence type="ECO:0000313" key="8">
    <source>
        <dbReference type="Proteomes" id="UP001470230"/>
    </source>
</evidence>
<accession>A0ABR2JUR1</accession>
<comment type="similarity">
    <text evidence="4">Belongs to the inner dynein arm light chain family.</text>
</comment>
<gene>
    <name evidence="7" type="ORF">M9Y10_045264</name>
</gene>
<evidence type="ECO:0000256" key="1">
    <source>
        <dbReference type="ARBA" id="ARBA00023017"/>
    </source>
</evidence>
<evidence type="ECO:0000256" key="5">
    <source>
        <dbReference type="SAM" id="Coils"/>
    </source>
</evidence>
<organism evidence="7 8">
    <name type="scientific">Tritrichomonas musculus</name>
    <dbReference type="NCBI Taxonomy" id="1915356"/>
    <lineage>
        <taxon>Eukaryota</taxon>
        <taxon>Metamonada</taxon>
        <taxon>Parabasalia</taxon>
        <taxon>Tritrichomonadida</taxon>
        <taxon>Tritrichomonadidae</taxon>
        <taxon>Tritrichomonas</taxon>
    </lineage>
</organism>
<feature type="compositionally biased region" description="Basic and acidic residues" evidence="6">
    <location>
        <begin position="30"/>
        <end position="45"/>
    </location>
</feature>
<evidence type="ECO:0000256" key="6">
    <source>
        <dbReference type="SAM" id="MobiDB-lite"/>
    </source>
</evidence>
<sequence length="247" mass="28391">MASQRPRQGLLKYDVPILEGNIKKKNSRAKKGETGKFNRQSKIDSIDEEPDEQLTREVLDAMLPPRKTVENGQTLIQFVSIAPATRSDVVKLQTQLDSLLQQRKARNTGICPIRSELYAQCFDEIIRQITIDCSARGKLLVKVRDELRMTIQSYQSLYESAIAWGMRKVIRVEQLKDAIDEENQTLREEKRSLETKVGDLTAKIQFLEKNSVEVRKELEKQFAEEITVLKRQNAQIKAQLDNMLSSK</sequence>
<dbReference type="Proteomes" id="UP001470230">
    <property type="component" value="Unassembled WGS sequence"/>
</dbReference>
<name>A0ABR2JUR1_9EUKA</name>